<dbReference type="Proteomes" id="UP000631114">
    <property type="component" value="Unassembled WGS sequence"/>
</dbReference>
<keyword evidence="3" id="KW-1185">Reference proteome</keyword>
<proteinExistence type="predicted"/>
<organism evidence="2 3">
    <name type="scientific">Coptis chinensis</name>
    <dbReference type="NCBI Taxonomy" id="261450"/>
    <lineage>
        <taxon>Eukaryota</taxon>
        <taxon>Viridiplantae</taxon>
        <taxon>Streptophyta</taxon>
        <taxon>Embryophyta</taxon>
        <taxon>Tracheophyta</taxon>
        <taxon>Spermatophyta</taxon>
        <taxon>Magnoliopsida</taxon>
        <taxon>Ranunculales</taxon>
        <taxon>Ranunculaceae</taxon>
        <taxon>Coptidoideae</taxon>
        <taxon>Coptis</taxon>
    </lineage>
</organism>
<sequence>MKKKMKALFRHFKFVLVFFLFPFVLVMNPPKILELGAFYSRQNPHLLGKKKLAYIEPIFNDGVLEIEEEILEHGAKEWEDKVVGFFLDKKLPYSIVKTQVEKKWSLKGQLDISLDGDRFYFGFHNVEDRDYVLDEGYFHMMGKLFIIRKWTREIEDSRGSNFTESLSFLREEMHAQVRGSSSKPAIINTQDNRFAALANDTTAVEVQPSVARLGDYVSVVETEDNLFESTPVLENQHHHMYEALVDTSEDDYTRH</sequence>
<protein>
    <recommendedName>
        <fullName evidence="1">DUF4283 domain-containing protein</fullName>
    </recommendedName>
</protein>
<dbReference type="OrthoDB" id="1082339at2759"/>
<comment type="caution">
    <text evidence="2">The sequence shown here is derived from an EMBL/GenBank/DDBJ whole genome shotgun (WGS) entry which is preliminary data.</text>
</comment>
<dbReference type="AlphaFoldDB" id="A0A835LID7"/>
<evidence type="ECO:0000313" key="2">
    <source>
        <dbReference type="EMBL" id="KAF9595930.1"/>
    </source>
</evidence>
<gene>
    <name evidence="2" type="ORF">IFM89_006211</name>
</gene>
<name>A0A835LID7_9MAGN</name>
<dbReference type="EMBL" id="JADFTS010000007">
    <property type="protein sequence ID" value="KAF9595930.1"/>
    <property type="molecule type" value="Genomic_DNA"/>
</dbReference>
<dbReference type="Pfam" id="PF14111">
    <property type="entry name" value="DUF4283"/>
    <property type="match status" value="1"/>
</dbReference>
<feature type="domain" description="DUF4283" evidence="1">
    <location>
        <begin position="75"/>
        <end position="153"/>
    </location>
</feature>
<dbReference type="InterPro" id="IPR025558">
    <property type="entry name" value="DUF4283"/>
</dbReference>
<evidence type="ECO:0000313" key="3">
    <source>
        <dbReference type="Proteomes" id="UP000631114"/>
    </source>
</evidence>
<accession>A0A835LID7</accession>
<evidence type="ECO:0000259" key="1">
    <source>
        <dbReference type="Pfam" id="PF14111"/>
    </source>
</evidence>
<reference evidence="2 3" key="1">
    <citation type="submission" date="2020-10" db="EMBL/GenBank/DDBJ databases">
        <title>The Coptis chinensis genome and diversification of protoberbering-type alkaloids.</title>
        <authorList>
            <person name="Wang B."/>
            <person name="Shu S."/>
            <person name="Song C."/>
            <person name="Liu Y."/>
        </authorList>
    </citation>
    <scope>NUCLEOTIDE SEQUENCE [LARGE SCALE GENOMIC DNA]</scope>
    <source>
        <strain evidence="2">HL-2020</strain>
        <tissue evidence="2">Leaf</tissue>
    </source>
</reference>